<proteinExistence type="predicted"/>
<dbReference type="Proteomes" id="UP000046392">
    <property type="component" value="Unplaced"/>
</dbReference>
<evidence type="ECO:0000313" key="2">
    <source>
        <dbReference type="WBParaSite" id="SPAL_0001443700.1"/>
    </source>
</evidence>
<dbReference type="WBParaSite" id="SPAL_0001443700.1">
    <property type="protein sequence ID" value="SPAL_0001443700.1"/>
    <property type="gene ID" value="SPAL_0001443700"/>
</dbReference>
<keyword evidence="1" id="KW-1185">Reference proteome</keyword>
<evidence type="ECO:0000313" key="1">
    <source>
        <dbReference type="Proteomes" id="UP000046392"/>
    </source>
</evidence>
<sequence length="251" mass="29718">MSDLKYVLHKNSFARLIPDYNKKPKFLLSGREHLIFGRVLLSLLEDVENKNDKVFKECLNELDFSNISLEDSIVEDDVSELDSSLLLTSFEENKEEELDEMPDISVVPKIDQHTKMVKQYKNMLYHLLRIHYLITSNIEKTSLVNALKKSVDKFFITFNLLFPGYNYSIKYHNLLHYHEMIENVDFNVRNALTINFESTHQRLKRNIAHSHNNMNVYFSSLKLSTMSYLLSSKDDSYKEYDYLKHKFKLNL</sequence>
<dbReference type="AlphaFoldDB" id="A0A0N5C954"/>
<reference evidence="2" key="1">
    <citation type="submission" date="2017-02" db="UniProtKB">
        <authorList>
            <consortium name="WormBaseParasite"/>
        </authorList>
    </citation>
    <scope>IDENTIFICATION</scope>
</reference>
<organism evidence="1 2">
    <name type="scientific">Strongyloides papillosus</name>
    <name type="common">Intestinal threadworm</name>
    <dbReference type="NCBI Taxonomy" id="174720"/>
    <lineage>
        <taxon>Eukaryota</taxon>
        <taxon>Metazoa</taxon>
        <taxon>Ecdysozoa</taxon>
        <taxon>Nematoda</taxon>
        <taxon>Chromadorea</taxon>
        <taxon>Rhabditida</taxon>
        <taxon>Tylenchina</taxon>
        <taxon>Panagrolaimomorpha</taxon>
        <taxon>Strongyloidoidea</taxon>
        <taxon>Strongyloididae</taxon>
        <taxon>Strongyloides</taxon>
    </lineage>
</organism>
<accession>A0A0N5C954</accession>
<name>A0A0N5C954_STREA</name>
<protein>
    <submittedName>
        <fullName evidence="2">GLTP domain-containing protein</fullName>
    </submittedName>
</protein>